<keyword evidence="2" id="KW-0378">Hydrolase</keyword>
<protein>
    <submittedName>
        <fullName evidence="2">NUDIX hydrolase</fullName>
    </submittedName>
</protein>
<dbReference type="Pfam" id="PF00293">
    <property type="entry name" value="NUDIX"/>
    <property type="match status" value="1"/>
</dbReference>
<organism evidence="2">
    <name type="scientific">Candidatus Tisiphia endosymbiont of Sergentomyia squamirostris</name>
    <dbReference type="NCBI Taxonomy" id="3113639"/>
    <lineage>
        <taxon>Bacteria</taxon>
        <taxon>Pseudomonadati</taxon>
        <taxon>Pseudomonadota</taxon>
        <taxon>Alphaproteobacteria</taxon>
        <taxon>Rickettsiales</taxon>
        <taxon>Rickettsiaceae</taxon>
        <taxon>Rickettsieae</taxon>
        <taxon>Candidatus Tisiphia</taxon>
    </lineage>
</organism>
<gene>
    <name evidence="2" type="ORF">DMENIID0002_04740</name>
</gene>
<dbReference type="EMBL" id="AP029170">
    <property type="protein sequence ID" value="BFD45828.1"/>
    <property type="molecule type" value="Genomic_DNA"/>
</dbReference>
<name>A0AAT9G7M2_9RICK</name>
<accession>A0AAT9G7M2</accession>
<sequence length="178" mass="21092">MNLRESIKSYVSNFQEEYKYKERMLDFLDNCKNPFSRETKEGHFTASGFLLNSDKTKFLLMHHRKLDKWLQPGGHCDGNNNILAVAIKEAQEESGILEIEPISRQIYDIDVHLIPSNSIDQEHYHYDVRFLLKTVCNDYFVKNSESNELRWIEFASNYQELVLDNSVERMIKKYTLML</sequence>
<dbReference type="InterPro" id="IPR015797">
    <property type="entry name" value="NUDIX_hydrolase-like_dom_sf"/>
</dbReference>
<dbReference type="CDD" id="cd03674">
    <property type="entry name" value="NUDIX_Hydrolase"/>
    <property type="match status" value="1"/>
</dbReference>
<evidence type="ECO:0000313" key="2">
    <source>
        <dbReference type="EMBL" id="BFD45828.1"/>
    </source>
</evidence>
<evidence type="ECO:0000259" key="1">
    <source>
        <dbReference type="PROSITE" id="PS51462"/>
    </source>
</evidence>
<dbReference type="Gene3D" id="3.90.79.10">
    <property type="entry name" value="Nucleoside Triphosphate Pyrophosphohydrolase"/>
    <property type="match status" value="1"/>
</dbReference>
<dbReference type="SUPFAM" id="SSF55811">
    <property type="entry name" value="Nudix"/>
    <property type="match status" value="1"/>
</dbReference>
<dbReference type="InterPro" id="IPR000086">
    <property type="entry name" value="NUDIX_hydrolase_dom"/>
</dbReference>
<dbReference type="PROSITE" id="PS51462">
    <property type="entry name" value="NUDIX"/>
    <property type="match status" value="1"/>
</dbReference>
<reference evidence="2" key="1">
    <citation type="submission" date="2024-01" db="EMBL/GenBank/DDBJ databases">
        <title>Sequencing the genomes of a sandfly, Sergentomyia squamirostris, and its two endosymbionts.</title>
        <authorList>
            <person name="Itokawa K."/>
            <person name="Sanjoba C."/>
        </authorList>
    </citation>
    <scope>NUCLEOTIDE SEQUENCE</scope>
    <source>
        <strain evidence="2">RiSSQ</strain>
    </source>
</reference>
<feature type="domain" description="Nudix hydrolase" evidence="1">
    <location>
        <begin position="41"/>
        <end position="175"/>
    </location>
</feature>
<dbReference type="AlphaFoldDB" id="A0AAT9G7M2"/>
<proteinExistence type="predicted"/>
<dbReference type="GO" id="GO:0016787">
    <property type="term" value="F:hydrolase activity"/>
    <property type="evidence" value="ECO:0007669"/>
    <property type="project" value="UniProtKB-KW"/>
</dbReference>